<dbReference type="SUPFAM" id="SSF52540">
    <property type="entry name" value="P-loop containing nucleoside triphosphate hydrolases"/>
    <property type="match status" value="1"/>
</dbReference>
<organism evidence="1 2">
    <name type="scientific">Sporolactobacillus inulinus</name>
    <dbReference type="NCBI Taxonomy" id="2078"/>
    <lineage>
        <taxon>Bacteria</taxon>
        <taxon>Bacillati</taxon>
        <taxon>Bacillota</taxon>
        <taxon>Bacilli</taxon>
        <taxon>Bacillales</taxon>
        <taxon>Sporolactobacillaceae</taxon>
        <taxon>Sporolactobacillus</taxon>
    </lineage>
</organism>
<evidence type="ECO:0000313" key="1">
    <source>
        <dbReference type="EMBL" id="GAY78054.1"/>
    </source>
</evidence>
<gene>
    <name evidence="1" type="ORF">NBRC111894_3608</name>
</gene>
<accession>A0A4Y1ZGM3</accession>
<dbReference type="AlphaFoldDB" id="A0A4Y1ZGM3"/>
<comment type="caution">
    <text evidence="1">The sequence shown here is derived from an EMBL/GenBank/DDBJ whole genome shotgun (WGS) entry which is preliminary data.</text>
</comment>
<dbReference type="Proteomes" id="UP000319716">
    <property type="component" value="Unassembled WGS sequence"/>
</dbReference>
<protein>
    <recommendedName>
        <fullName evidence="3">Methionine ABC transporter ATP-binding protein</fullName>
    </recommendedName>
</protein>
<dbReference type="InterPro" id="IPR027417">
    <property type="entry name" value="P-loop_NTPase"/>
</dbReference>
<name>A0A4Y1ZGM3_9BACL</name>
<sequence>MAKEVIRTERMAKVFTDGKQSNTVLKNVNLSINEGDIFGIIGYSGAGNRRLSDALTALKNDKRPCILRRPRYCQSEREGIKSDSSQNRYDLSTIQSHAFPNRFWKYCFAAKAQWFIETGNQTTCSRIARTRCVTG</sequence>
<dbReference type="EMBL" id="BEXB01000038">
    <property type="protein sequence ID" value="GAY78054.1"/>
    <property type="molecule type" value="Genomic_DNA"/>
</dbReference>
<evidence type="ECO:0008006" key="3">
    <source>
        <dbReference type="Google" id="ProtNLM"/>
    </source>
</evidence>
<reference evidence="1 2" key="1">
    <citation type="submission" date="2017-11" db="EMBL/GenBank/DDBJ databases">
        <title>Draft Genome Sequence of Sporolactobacillus inulinus NBRC 111894 Isolated from Koso, a Japanese Sugar-Vegetable Fermented Beverage.</title>
        <authorList>
            <person name="Chiou T.Y."/>
            <person name="Oshima K."/>
            <person name="Suda W."/>
            <person name="Hattori M."/>
            <person name="Takahashi T."/>
        </authorList>
    </citation>
    <scope>NUCLEOTIDE SEQUENCE [LARGE SCALE GENOMIC DNA]</scope>
    <source>
        <strain evidence="1 2">NBRC111894</strain>
    </source>
</reference>
<proteinExistence type="predicted"/>
<dbReference type="Gene3D" id="3.40.50.300">
    <property type="entry name" value="P-loop containing nucleotide triphosphate hydrolases"/>
    <property type="match status" value="1"/>
</dbReference>
<evidence type="ECO:0000313" key="2">
    <source>
        <dbReference type="Proteomes" id="UP000319716"/>
    </source>
</evidence>